<sequence length="62" mass="7761">MKITIRTFWISLIITKIFLKYNLRDNFYFHLSSLKKLKNENYNKNILEFTYLHLKKYFCVCF</sequence>
<reference evidence="1" key="1">
    <citation type="journal article" date="2020" name="Nature">
        <title>Giant virus diversity and host interactions through global metagenomics.</title>
        <authorList>
            <person name="Schulz F."/>
            <person name="Roux S."/>
            <person name="Paez-Espino D."/>
            <person name="Jungbluth S."/>
            <person name="Walsh D.A."/>
            <person name="Denef V.J."/>
            <person name="McMahon K.D."/>
            <person name="Konstantinidis K.T."/>
            <person name="Eloe-Fadrosh E.A."/>
            <person name="Kyrpides N.C."/>
            <person name="Woyke T."/>
        </authorList>
    </citation>
    <scope>NUCLEOTIDE SEQUENCE</scope>
    <source>
        <strain evidence="1">GVMAG-S-1021933-23</strain>
    </source>
</reference>
<accession>A0A6C0AFH8</accession>
<evidence type="ECO:0000313" key="1">
    <source>
        <dbReference type="EMBL" id="QHS78529.1"/>
    </source>
</evidence>
<organism evidence="1">
    <name type="scientific">viral metagenome</name>
    <dbReference type="NCBI Taxonomy" id="1070528"/>
    <lineage>
        <taxon>unclassified sequences</taxon>
        <taxon>metagenomes</taxon>
        <taxon>organismal metagenomes</taxon>
    </lineage>
</organism>
<name>A0A6C0AFH8_9ZZZZ</name>
<protein>
    <submittedName>
        <fullName evidence="1">Uncharacterized protein</fullName>
    </submittedName>
</protein>
<dbReference type="EMBL" id="MN740598">
    <property type="protein sequence ID" value="QHS78529.1"/>
    <property type="molecule type" value="Genomic_DNA"/>
</dbReference>
<proteinExistence type="predicted"/>
<dbReference type="AlphaFoldDB" id="A0A6C0AFH8"/>